<evidence type="ECO:0000313" key="2">
    <source>
        <dbReference type="Proteomes" id="UP001159042"/>
    </source>
</evidence>
<evidence type="ECO:0000313" key="1">
    <source>
        <dbReference type="EMBL" id="KAJ8914070.1"/>
    </source>
</evidence>
<dbReference type="Gene3D" id="3.90.1600.10">
    <property type="entry name" value="Palm domain of DNA polymerase"/>
    <property type="match status" value="1"/>
</dbReference>
<dbReference type="InterPro" id="IPR023211">
    <property type="entry name" value="DNA_pol_palm_dom_sf"/>
</dbReference>
<dbReference type="SUPFAM" id="SSF56672">
    <property type="entry name" value="DNA/RNA polymerases"/>
    <property type="match status" value="1"/>
</dbReference>
<dbReference type="InterPro" id="IPR044925">
    <property type="entry name" value="His-Me_finger_sf"/>
</dbReference>
<accession>A0AAV8VIS3</accession>
<dbReference type="InterPro" id="IPR012337">
    <property type="entry name" value="RNaseH-like_sf"/>
</dbReference>
<comment type="caution">
    <text evidence="1">The sequence shown here is derived from an EMBL/GenBank/DDBJ whole genome shotgun (WGS) entry which is preliminary data.</text>
</comment>
<dbReference type="GO" id="GO:0042575">
    <property type="term" value="C:DNA polymerase complex"/>
    <property type="evidence" value="ECO:0007669"/>
    <property type="project" value="UniProtKB-ARBA"/>
</dbReference>
<sequence length="1283" mass="149493">MNLNQINTATKYTKKETIKLKDLIPDVPYPILQLKAIDTKFGRSILVELEEKVVFLPKRATKPIEANLSKFTSKKYVLIFKGLVECNKANSALNFEIQLTEEQEEEAPKFPRNKIHTNIGHLKRIKFLLKTYTAEVHTGTGHGGKTNRSQRVKWEDVHSDFSGRIRSGIIINIKHIDISMFLNDAFFLFKNRITRLLKSSFQTIKANAVFCGEFIKVGPEENTISEFKYFNTKQSAIDLGTDLKAWFQDNVIDKILNKIEEFSEKDSGWALHKIISLEVNINKLEMANGISFFIRLPEKIGQKHACVNVKNYNDDLCFLWSIISALYPVNLNVDRTASYPHPTTVFNLDGLEFPMQISAIPIFEKLNQISVNVYQLKLVGKKISMLHLHSKLERHVNLLLIQDKYLDERYEDTFLNNESANDVEIKYHFCWIKNLSRLVSAQLSKHKGTKHICDICLNYFHSKTALDSHTVDCSKINKCKITFTKENSLSFTNYRWCNPRTMSFNVSRITPQRSYRQYYFKCSYDDSLSYYASNRGLNCITWFTDELERISKFIENKLKAVEPMNISELQEHEFAISTHCHICEKPFETGELKTKDHCHLSGMYRGPAHQKCNLNYKNSFTVPVVSHNLTGYDSHLLIRDLAKTGNVTLLPINKEKYISFTKWMPGSAIKFRFIDSFRFMASSLDTLCSYLKTNELLNLQREFSNLTSEKFKLLTRKGVFPYDYIDCLDKLNETQLPSIDKFYNKLNDGHVSTDAYAHAQNVWKSFNIKTLGEYSDLYLKTDVILLADVFEHFRQRCLNIYQLDPGHYYTLPGYTWDCALKYTKVELDYLKDVDMLLFMDRGIRGGVSQCSNRYAEANNKFMPTYDCTQPSNYLMYFDINNLYGWAMCQYLPYGGFEWMRNFENFDVTQVSDEAPEGYILEVDLEYPEYLHDTHKDLPLCPEHLTPPNSKLPKLVTTLYDKKRYIIHYRNLKQALSLGIMLTRIHRILKFKQSDWLKVYIDLNTKLRTQSLNEFEKNLYKQLINAIFGKTMENIRRHSIIKLRNHWDGKWGVKNYIASPNFHSNKIFDADLVAVELNKAEICFNKPLYVGLSNLDISKTCVYDFHYNFMLKNLGNNYKLLYTDTDSLVYQITCNDVYTEVIKKNLEKFDTSDYPSNNIHKIPLVNKKVSGLMKDECNNKIVTHFVGLRSKMYSILIDGEPCIKKSKGIKTSVVKKSITFDNYKNCLENRTEICRTQRTIQSDSHNVYSVEQTKIALSPFDDKRFILKNSHNTLPWGHYSINIE</sequence>
<dbReference type="Proteomes" id="UP001159042">
    <property type="component" value="Unassembled WGS sequence"/>
</dbReference>
<reference evidence="1 2" key="1">
    <citation type="journal article" date="2023" name="Insect Mol. Biol.">
        <title>Genome sequencing provides insights into the evolution of gene families encoding plant cell wall-degrading enzymes in longhorned beetles.</title>
        <authorList>
            <person name="Shin N.R."/>
            <person name="Okamura Y."/>
            <person name="Kirsch R."/>
            <person name="Pauchet Y."/>
        </authorList>
    </citation>
    <scope>NUCLEOTIDE SEQUENCE [LARGE SCALE GENOMIC DNA]</scope>
    <source>
        <strain evidence="1">EAD_L_NR</strain>
    </source>
</reference>
<dbReference type="SUPFAM" id="SSF54060">
    <property type="entry name" value="His-Me finger endonucleases"/>
    <property type="match status" value="1"/>
</dbReference>
<dbReference type="EMBL" id="JANEYG010000081">
    <property type="protein sequence ID" value="KAJ8914070.1"/>
    <property type="molecule type" value="Genomic_DNA"/>
</dbReference>
<dbReference type="InterPro" id="IPR043502">
    <property type="entry name" value="DNA/RNA_pol_sf"/>
</dbReference>
<dbReference type="SUPFAM" id="SSF53098">
    <property type="entry name" value="Ribonuclease H-like"/>
    <property type="match status" value="1"/>
</dbReference>
<dbReference type="GO" id="GO:0071897">
    <property type="term" value="P:DNA biosynthetic process"/>
    <property type="evidence" value="ECO:0007669"/>
    <property type="project" value="UniProtKB-ARBA"/>
</dbReference>
<proteinExistence type="predicted"/>
<dbReference type="PANTHER" id="PTHR31511:SF12">
    <property type="entry name" value="RHO TERMINATION FACTOR N-TERMINAL DOMAIN-CONTAINING PROTEIN"/>
    <property type="match status" value="1"/>
</dbReference>
<keyword evidence="2" id="KW-1185">Reference proteome</keyword>
<name>A0AAV8VIS3_9CUCU</name>
<protein>
    <recommendedName>
        <fullName evidence="3">DNA-directed DNA polymerase</fullName>
    </recommendedName>
</protein>
<evidence type="ECO:0008006" key="3">
    <source>
        <dbReference type="Google" id="ProtNLM"/>
    </source>
</evidence>
<dbReference type="PANTHER" id="PTHR31511">
    <property type="entry name" value="PROTEIN CBG23764"/>
    <property type="match status" value="1"/>
</dbReference>
<organism evidence="1 2">
    <name type="scientific">Exocentrus adspersus</name>
    <dbReference type="NCBI Taxonomy" id="1586481"/>
    <lineage>
        <taxon>Eukaryota</taxon>
        <taxon>Metazoa</taxon>
        <taxon>Ecdysozoa</taxon>
        <taxon>Arthropoda</taxon>
        <taxon>Hexapoda</taxon>
        <taxon>Insecta</taxon>
        <taxon>Pterygota</taxon>
        <taxon>Neoptera</taxon>
        <taxon>Endopterygota</taxon>
        <taxon>Coleoptera</taxon>
        <taxon>Polyphaga</taxon>
        <taxon>Cucujiformia</taxon>
        <taxon>Chrysomeloidea</taxon>
        <taxon>Cerambycidae</taxon>
        <taxon>Lamiinae</taxon>
        <taxon>Acanthocinini</taxon>
        <taxon>Exocentrus</taxon>
    </lineage>
</organism>
<gene>
    <name evidence="1" type="ORF">NQ315_017591</name>
</gene>